<sequence length="294" mass="32854">MEVIMKKVEIVAAPKDPHFVGDGFRVHNFIPSGYRMDMKRMDPFIMLDYNSKHYFSPTKTPRGVGVHPHRGFETVTVAYQGKVAHHDSSGGGGVIGEGDVQWMTAASGVLHKEYHEEKFSQEGGFFQMVQLWVNLPAQYKMSKPKYQGISNDKINKYQLPDGSGFIEVIAGEYKEVNGSAETFSPVHMMNAKLEFGGKAEFDFPAHFNTGLLVIEGSIKVNGQETVPTDHFVLFENEGTDFTVEALEKSMVLILSGEPLNEPIAAHGPFVMNTYDEIRQAIDDFNMGKFGYLEE</sequence>
<dbReference type="Proteomes" id="UP000727490">
    <property type="component" value="Unassembled WGS sequence"/>
</dbReference>
<evidence type="ECO:0000313" key="4">
    <source>
        <dbReference type="EMBL" id="MBW3468667.1"/>
    </source>
</evidence>
<dbReference type="InterPro" id="IPR053186">
    <property type="entry name" value="QDO-related"/>
</dbReference>
<organism evidence="4 5">
    <name type="scientific">Arthrospiribacter ruber</name>
    <dbReference type="NCBI Taxonomy" id="2487934"/>
    <lineage>
        <taxon>Bacteria</taxon>
        <taxon>Pseudomonadati</taxon>
        <taxon>Bacteroidota</taxon>
        <taxon>Cytophagia</taxon>
        <taxon>Cytophagales</taxon>
        <taxon>Cyclobacteriaceae</taxon>
        <taxon>Arthrospiribacter</taxon>
    </lineage>
</organism>
<keyword evidence="5" id="KW-1185">Reference proteome</keyword>
<name>A0A951IYF1_9BACT</name>
<dbReference type="Pfam" id="PF02678">
    <property type="entry name" value="Pirin"/>
    <property type="match status" value="1"/>
</dbReference>
<gene>
    <name evidence="4" type="ORF">EGN73_12710</name>
</gene>
<dbReference type="AlphaFoldDB" id="A0A951IYF1"/>
<dbReference type="PIRSF" id="PIRSF006232">
    <property type="entry name" value="Pirin"/>
    <property type="match status" value="1"/>
</dbReference>
<dbReference type="CDD" id="cd02247">
    <property type="entry name" value="cupin_pirin_C"/>
    <property type="match status" value="1"/>
</dbReference>
<evidence type="ECO:0000259" key="2">
    <source>
        <dbReference type="Pfam" id="PF02678"/>
    </source>
</evidence>
<dbReference type="EMBL" id="RPHB01000005">
    <property type="protein sequence ID" value="MBW3468667.1"/>
    <property type="molecule type" value="Genomic_DNA"/>
</dbReference>
<comment type="caution">
    <text evidence="4">The sequence shown here is derived from an EMBL/GenBank/DDBJ whole genome shotgun (WGS) entry which is preliminary data.</text>
</comment>
<dbReference type="PANTHER" id="PTHR43594">
    <property type="entry name" value="QUERCETIN 2,3-DIOXYGENASE"/>
    <property type="match status" value="1"/>
</dbReference>
<protein>
    <submittedName>
        <fullName evidence="4">Pirin family protein</fullName>
    </submittedName>
</protein>
<evidence type="ECO:0000313" key="5">
    <source>
        <dbReference type="Proteomes" id="UP000727490"/>
    </source>
</evidence>
<feature type="domain" description="Pirin N-terminal" evidence="2">
    <location>
        <begin position="32"/>
        <end position="133"/>
    </location>
</feature>
<dbReference type="InterPro" id="IPR012093">
    <property type="entry name" value="Pirin"/>
</dbReference>
<reference evidence="4 5" key="1">
    <citation type="journal article" date="2020" name="Syst. Appl. Microbiol.">
        <title>Arthrospiribacter ruber gen. nov., sp. nov., a novel bacterium isolated from Arthrospira cultures.</title>
        <authorList>
            <person name="Waleron M."/>
            <person name="Misztak A."/>
            <person name="Waleron M.M."/>
            <person name="Furmaniak M."/>
            <person name="Mrozik A."/>
            <person name="Waleron K."/>
        </authorList>
    </citation>
    <scope>NUCLEOTIDE SEQUENCE [LARGE SCALE GENOMIC DNA]</scope>
    <source>
        <strain evidence="4 5">DPMB0001</strain>
    </source>
</reference>
<accession>A0A951IYF1</accession>
<dbReference type="PANTHER" id="PTHR43594:SF1">
    <property type="entry name" value="QUERCETIN 2,3-DIOXYGENASE PA2418-RELATED"/>
    <property type="match status" value="1"/>
</dbReference>
<dbReference type="InterPro" id="IPR008778">
    <property type="entry name" value="Pirin_C_dom"/>
</dbReference>
<feature type="domain" description="Pirin C-terminal" evidence="3">
    <location>
        <begin position="189"/>
        <end position="290"/>
    </location>
</feature>
<evidence type="ECO:0000259" key="3">
    <source>
        <dbReference type="Pfam" id="PF05726"/>
    </source>
</evidence>
<evidence type="ECO:0000256" key="1">
    <source>
        <dbReference type="RuleBase" id="RU003457"/>
    </source>
</evidence>
<comment type="similarity">
    <text evidence="1">Belongs to the pirin family.</text>
</comment>
<dbReference type="InterPro" id="IPR003829">
    <property type="entry name" value="Pirin_N_dom"/>
</dbReference>
<proteinExistence type="inferred from homology"/>
<dbReference type="Pfam" id="PF05726">
    <property type="entry name" value="Pirin_C"/>
    <property type="match status" value="1"/>
</dbReference>